<dbReference type="Pfam" id="PF10292">
    <property type="entry name" value="7TM_GPCR_Srab"/>
    <property type="match status" value="1"/>
</dbReference>
<dbReference type="EnsemblMetazoa" id="CJA07796.1">
    <property type="protein sequence ID" value="CJA07796.1"/>
    <property type="gene ID" value="WBGene00127000"/>
</dbReference>
<feature type="transmembrane region" description="Helical" evidence="5">
    <location>
        <begin position="25"/>
        <end position="44"/>
    </location>
</feature>
<evidence type="ECO:0000313" key="6">
    <source>
        <dbReference type="EnsemblMetazoa" id="CJA07796.1"/>
    </source>
</evidence>
<keyword evidence="2 5" id="KW-0812">Transmembrane</keyword>
<dbReference type="PANTHER" id="PTHR46561">
    <property type="entry name" value="SERPENTINE RECEPTOR, CLASS AB (CLASS A-LIKE)-RELATED"/>
    <property type="match status" value="1"/>
</dbReference>
<keyword evidence="3 5" id="KW-1133">Transmembrane helix</keyword>
<dbReference type="GO" id="GO:0016020">
    <property type="term" value="C:membrane"/>
    <property type="evidence" value="ECO:0007669"/>
    <property type="project" value="UniProtKB-SubCell"/>
</dbReference>
<evidence type="ECO:0000256" key="3">
    <source>
        <dbReference type="ARBA" id="ARBA00022989"/>
    </source>
</evidence>
<organism evidence="6 7">
    <name type="scientific">Caenorhabditis japonica</name>
    <dbReference type="NCBI Taxonomy" id="281687"/>
    <lineage>
        <taxon>Eukaryota</taxon>
        <taxon>Metazoa</taxon>
        <taxon>Ecdysozoa</taxon>
        <taxon>Nematoda</taxon>
        <taxon>Chromadorea</taxon>
        <taxon>Rhabditida</taxon>
        <taxon>Rhabditina</taxon>
        <taxon>Rhabditomorpha</taxon>
        <taxon>Rhabditoidea</taxon>
        <taxon>Rhabditidae</taxon>
        <taxon>Peloderinae</taxon>
        <taxon>Caenorhabditis</taxon>
    </lineage>
</organism>
<feature type="transmembrane region" description="Helical" evidence="5">
    <location>
        <begin position="129"/>
        <end position="151"/>
    </location>
</feature>
<evidence type="ECO:0000256" key="2">
    <source>
        <dbReference type="ARBA" id="ARBA00022692"/>
    </source>
</evidence>
<keyword evidence="7" id="KW-1185">Reference proteome</keyword>
<reference evidence="6" key="2">
    <citation type="submission" date="2022-06" db="UniProtKB">
        <authorList>
            <consortium name="EnsemblMetazoa"/>
        </authorList>
    </citation>
    <scope>IDENTIFICATION</scope>
    <source>
        <strain evidence="6">DF5081</strain>
    </source>
</reference>
<dbReference type="AlphaFoldDB" id="A0A8R1HT15"/>
<evidence type="ECO:0000313" key="7">
    <source>
        <dbReference type="Proteomes" id="UP000005237"/>
    </source>
</evidence>
<name>A0A8R1HT15_CAEJA</name>
<evidence type="ECO:0000256" key="4">
    <source>
        <dbReference type="ARBA" id="ARBA00023136"/>
    </source>
</evidence>
<dbReference type="PANTHER" id="PTHR46561:SF6">
    <property type="entry name" value="SERPENTINE RECEPTOR, CLASS AB (CLASS A-LIKE)"/>
    <property type="match status" value="1"/>
</dbReference>
<dbReference type="Proteomes" id="UP000005237">
    <property type="component" value="Unassembled WGS sequence"/>
</dbReference>
<dbReference type="InterPro" id="IPR019408">
    <property type="entry name" value="7TM_GPCR_serpentine_rcpt_Srab"/>
</dbReference>
<feature type="transmembrane region" description="Helical" evidence="5">
    <location>
        <begin position="75"/>
        <end position="96"/>
    </location>
</feature>
<evidence type="ECO:0000256" key="1">
    <source>
        <dbReference type="ARBA" id="ARBA00004141"/>
    </source>
</evidence>
<comment type="subcellular location">
    <subcellularLocation>
        <location evidence="1">Membrane</location>
        <topology evidence="1">Multi-pass membrane protein</topology>
    </subcellularLocation>
</comment>
<accession>A0A8R1HT15</accession>
<proteinExistence type="predicted"/>
<dbReference type="InterPro" id="IPR053286">
    <property type="entry name" value="Nematode_rcpt-like_srab"/>
</dbReference>
<evidence type="ECO:0000256" key="5">
    <source>
        <dbReference type="SAM" id="Phobius"/>
    </source>
</evidence>
<sequence>MTPISVTLERFIAVHYNRAYENCSIGYGVAIGILQFILAFGYLVSRYVYAAFSPKNFTFVYCHTLASSSLSAAEIVIPTYVIMVLQIVSIITFKILEIRNQRLRAVSDINLSSRFTLDQGKRSMAALKAFMHFSCIIGTTIALATSILHMYSFHFSKPRYMAIFECM</sequence>
<protein>
    <submittedName>
        <fullName evidence="6">Uncharacterized protein</fullName>
    </submittedName>
</protein>
<reference evidence="7" key="1">
    <citation type="submission" date="2010-08" db="EMBL/GenBank/DDBJ databases">
        <authorList>
            <consortium name="Caenorhabditis japonica Sequencing Consortium"/>
            <person name="Wilson R.K."/>
        </authorList>
    </citation>
    <scope>NUCLEOTIDE SEQUENCE [LARGE SCALE GENOMIC DNA]</scope>
    <source>
        <strain evidence="7">DF5081</strain>
    </source>
</reference>
<keyword evidence="4 5" id="KW-0472">Membrane</keyword>